<feature type="compositionally biased region" description="Acidic residues" evidence="6">
    <location>
        <begin position="437"/>
        <end position="450"/>
    </location>
</feature>
<dbReference type="AlphaFoldDB" id="A0A177F4H0"/>
<keyword evidence="3" id="KW-0805">Transcription regulation</keyword>
<feature type="compositionally biased region" description="Pro residues" evidence="6">
    <location>
        <begin position="70"/>
        <end position="80"/>
    </location>
</feature>
<dbReference type="InterPro" id="IPR038491">
    <property type="entry name" value="Velvet_dom_sf"/>
</dbReference>
<dbReference type="PANTHER" id="PTHR33572:SF17">
    <property type="entry name" value="SEXUAL DEVELOPMENT REGULATOR VELC"/>
    <property type="match status" value="1"/>
</dbReference>
<feature type="compositionally biased region" description="Polar residues" evidence="6">
    <location>
        <begin position="58"/>
        <end position="67"/>
    </location>
</feature>
<evidence type="ECO:0000259" key="7">
    <source>
        <dbReference type="PROSITE" id="PS51821"/>
    </source>
</evidence>
<accession>A0A177F4H0</accession>
<proteinExistence type="predicted"/>
<evidence type="ECO:0000256" key="4">
    <source>
        <dbReference type="ARBA" id="ARBA00023163"/>
    </source>
</evidence>
<comment type="caution">
    <text evidence="8">The sequence shown here is derived from an EMBL/GenBank/DDBJ whole genome shotgun (WGS) entry which is preliminary data.</text>
</comment>
<gene>
    <name evidence="8" type="ORF">AYO21_06560</name>
</gene>
<evidence type="ECO:0000256" key="2">
    <source>
        <dbReference type="ARBA" id="ARBA00022969"/>
    </source>
</evidence>
<sequence>MTPTAHGSSSSICVLSGSQRSPSFSLTTDAFASEAMYAYPTQIPGPGGFDGPHRPSYFSGSAPQSQSPNHWPPSPFPPLTVAPHSRSTTGHGSENDSAFSPSSQPSRYSAPIHSPGTSTFSDRRLSYDPSPFQASYSELQEPMPQSGFRTASPISDTLQDAATPLSVPVTESPVVANATPNESSNSVRSSVNNARRCHLHIRQQPRAARAGPDGKDRRAIDPPPIVQLLMDDFDPDNEDDVAELKCPFWVVHCRLVGAVAVNSDVSTQSYYTEEGQKEVQRLLLGTTVASPTHTSDDPDPPTMPTHPATKDAAPAPPSPTSRFLPNTTRGRLPRAPHNIPGSFFIFADLSLRRAGEYRLQFTLMKMEPPLLRVGATVPAHHVVTSQVFRAVNAKDFDQVQPSTNLVKGLLDRGAGYPLKLKKGIREGQRRRRQQWDDYSDDEDSGDYDNE</sequence>
<feature type="region of interest" description="Disordered" evidence="6">
    <location>
        <begin position="39"/>
        <end position="134"/>
    </location>
</feature>
<dbReference type="Proteomes" id="UP000077002">
    <property type="component" value="Unassembled WGS sequence"/>
</dbReference>
<keyword evidence="4" id="KW-0804">Transcription</keyword>
<dbReference type="Gene3D" id="2.60.40.3960">
    <property type="entry name" value="Velvet domain"/>
    <property type="match status" value="1"/>
</dbReference>
<name>A0A177F4H0_9EURO</name>
<dbReference type="Pfam" id="PF11754">
    <property type="entry name" value="Velvet"/>
    <property type="match status" value="1"/>
</dbReference>
<feature type="compositionally biased region" description="Low complexity" evidence="6">
    <location>
        <begin position="8"/>
        <end position="18"/>
    </location>
</feature>
<dbReference type="GeneID" id="34601718"/>
<feature type="domain" description="Velvet" evidence="7">
    <location>
        <begin position="192"/>
        <end position="419"/>
    </location>
</feature>
<feature type="region of interest" description="Disordered" evidence="6">
    <location>
        <begin position="425"/>
        <end position="450"/>
    </location>
</feature>
<feature type="region of interest" description="Disordered" evidence="6">
    <location>
        <begin position="1"/>
        <end position="24"/>
    </location>
</feature>
<dbReference type="PANTHER" id="PTHR33572">
    <property type="entry name" value="SPORE DEVELOPMENT REGULATOR VOSA"/>
    <property type="match status" value="1"/>
</dbReference>
<feature type="region of interest" description="Disordered" evidence="6">
    <location>
        <begin position="289"/>
        <end position="335"/>
    </location>
</feature>
<keyword evidence="2" id="KW-0749">Sporulation</keyword>
<protein>
    <recommendedName>
        <fullName evidence="7">Velvet domain-containing protein</fullName>
    </recommendedName>
</protein>
<dbReference type="GO" id="GO:0005634">
    <property type="term" value="C:nucleus"/>
    <property type="evidence" value="ECO:0007669"/>
    <property type="project" value="UniProtKB-SubCell"/>
</dbReference>
<evidence type="ECO:0000313" key="9">
    <source>
        <dbReference type="Proteomes" id="UP000077002"/>
    </source>
</evidence>
<evidence type="ECO:0000313" key="8">
    <source>
        <dbReference type="EMBL" id="OAG39177.1"/>
    </source>
</evidence>
<reference evidence="8 9" key="1">
    <citation type="submission" date="2016-03" db="EMBL/GenBank/DDBJ databases">
        <title>Draft genome sequence of the Fonsecaea monophora CBS 269.37.</title>
        <authorList>
            <person name="Bombassaro A."/>
            <person name="Vinicius W.A."/>
            <person name="De Hoog S."/>
            <person name="Sun J."/>
            <person name="Souza E.M."/>
            <person name="Raittz R.T."/>
            <person name="Costa F."/>
            <person name="Leao A.C."/>
            <person name="Tadra-Sfeir M.Z."/>
            <person name="Baura V."/>
            <person name="Balsanelli E."/>
            <person name="Pedrosa F.O."/>
            <person name="Moreno L.F."/>
            <person name="Steffens M.B."/>
            <person name="Xi L."/>
            <person name="Bocca A.L."/>
            <person name="Felipe M.S."/>
            <person name="Teixeira M."/>
            <person name="Telles Filho F.Q."/>
            <person name="Azevedo C.M."/>
            <person name="Gomes R."/>
            <person name="Vicente V.A."/>
        </authorList>
    </citation>
    <scope>NUCLEOTIDE SEQUENCE [LARGE SCALE GENOMIC DNA]</scope>
    <source>
        <strain evidence="8 9">CBS 269.37</strain>
    </source>
</reference>
<dbReference type="InterPro" id="IPR037525">
    <property type="entry name" value="Velvet_dom"/>
</dbReference>
<evidence type="ECO:0000256" key="6">
    <source>
        <dbReference type="SAM" id="MobiDB-lite"/>
    </source>
</evidence>
<dbReference type="OrthoDB" id="3056235at2759"/>
<dbReference type="PROSITE" id="PS51821">
    <property type="entry name" value="VELVET"/>
    <property type="match status" value="1"/>
</dbReference>
<feature type="compositionally biased region" description="Polar residues" evidence="6">
    <location>
        <begin position="320"/>
        <end position="329"/>
    </location>
</feature>
<evidence type="ECO:0000256" key="5">
    <source>
        <dbReference type="ARBA" id="ARBA00023242"/>
    </source>
</evidence>
<dbReference type="GO" id="GO:0030435">
    <property type="term" value="P:sporulation resulting in formation of a cellular spore"/>
    <property type="evidence" value="ECO:0007669"/>
    <property type="project" value="UniProtKB-KW"/>
</dbReference>
<evidence type="ECO:0000256" key="1">
    <source>
        <dbReference type="ARBA" id="ARBA00004123"/>
    </source>
</evidence>
<keyword evidence="9" id="KW-1185">Reference proteome</keyword>
<feature type="compositionally biased region" description="Polar residues" evidence="6">
    <location>
        <begin position="85"/>
        <end position="107"/>
    </location>
</feature>
<dbReference type="RefSeq" id="XP_022511129.1">
    <property type="nucleotide sequence ID" value="XM_022656519.1"/>
</dbReference>
<dbReference type="InterPro" id="IPR021740">
    <property type="entry name" value="Velvet"/>
</dbReference>
<keyword evidence="5" id="KW-0539">Nucleus</keyword>
<evidence type="ECO:0000256" key="3">
    <source>
        <dbReference type="ARBA" id="ARBA00023015"/>
    </source>
</evidence>
<dbReference type="EMBL" id="LVKK01000046">
    <property type="protein sequence ID" value="OAG39177.1"/>
    <property type="molecule type" value="Genomic_DNA"/>
</dbReference>
<comment type="subcellular location">
    <subcellularLocation>
        <location evidence="1">Nucleus</location>
    </subcellularLocation>
</comment>
<organism evidence="8 9">
    <name type="scientific">Fonsecaea monophora</name>
    <dbReference type="NCBI Taxonomy" id="254056"/>
    <lineage>
        <taxon>Eukaryota</taxon>
        <taxon>Fungi</taxon>
        <taxon>Dikarya</taxon>
        <taxon>Ascomycota</taxon>
        <taxon>Pezizomycotina</taxon>
        <taxon>Eurotiomycetes</taxon>
        <taxon>Chaetothyriomycetidae</taxon>
        <taxon>Chaetothyriales</taxon>
        <taxon>Herpotrichiellaceae</taxon>
        <taxon>Fonsecaea</taxon>
    </lineage>
</organism>